<keyword evidence="1" id="KW-1133">Transmembrane helix</keyword>
<accession>A0AAV4R348</accession>
<organism evidence="2 3">
    <name type="scientific">Caerostris extrusa</name>
    <name type="common">Bark spider</name>
    <name type="synonym">Caerostris bankana</name>
    <dbReference type="NCBI Taxonomy" id="172846"/>
    <lineage>
        <taxon>Eukaryota</taxon>
        <taxon>Metazoa</taxon>
        <taxon>Ecdysozoa</taxon>
        <taxon>Arthropoda</taxon>
        <taxon>Chelicerata</taxon>
        <taxon>Arachnida</taxon>
        <taxon>Araneae</taxon>
        <taxon>Araneomorphae</taxon>
        <taxon>Entelegynae</taxon>
        <taxon>Araneoidea</taxon>
        <taxon>Araneidae</taxon>
        <taxon>Caerostris</taxon>
    </lineage>
</organism>
<evidence type="ECO:0008006" key="4">
    <source>
        <dbReference type="Google" id="ProtNLM"/>
    </source>
</evidence>
<name>A0AAV4R348_CAEEX</name>
<evidence type="ECO:0000313" key="3">
    <source>
        <dbReference type="Proteomes" id="UP001054945"/>
    </source>
</evidence>
<keyword evidence="3" id="KW-1185">Reference proteome</keyword>
<dbReference type="Proteomes" id="UP001054945">
    <property type="component" value="Unassembled WGS sequence"/>
</dbReference>
<dbReference type="EMBL" id="BPLR01007233">
    <property type="protein sequence ID" value="GIY15434.1"/>
    <property type="molecule type" value="Genomic_DNA"/>
</dbReference>
<reference evidence="2 3" key="1">
    <citation type="submission" date="2021-06" db="EMBL/GenBank/DDBJ databases">
        <title>Caerostris extrusa draft genome.</title>
        <authorList>
            <person name="Kono N."/>
            <person name="Arakawa K."/>
        </authorList>
    </citation>
    <scope>NUCLEOTIDE SEQUENCE [LARGE SCALE GENOMIC DNA]</scope>
</reference>
<gene>
    <name evidence="2" type="ORF">CEXT_707221</name>
</gene>
<proteinExistence type="predicted"/>
<feature type="transmembrane region" description="Helical" evidence="1">
    <location>
        <begin position="68"/>
        <end position="86"/>
    </location>
</feature>
<dbReference type="AlphaFoldDB" id="A0AAV4R348"/>
<comment type="caution">
    <text evidence="2">The sequence shown here is derived from an EMBL/GenBank/DDBJ whole genome shotgun (WGS) entry which is preliminary data.</text>
</comment>
<keyword evidence="1" id="KW-0472">Membrane</keyword>
<evidence type="ECO:0000313" key="2">
    <source>
        <dbReference type="EMBL" id="GIY15434.1"/>
    </source>
</evidence>
<keyword evidence="1" id="KW-0812">Transmembrane</keyword>
<feature type="transmembrane region" description="Helical" evidence="1">
    <location>
        <begin position="14"/>
        <end position="35"/>
    </location>
</feature>
<sequence length="95" mass="10376">MENLTSGGSGAETFLLILLITGSCLSIRVTVTSVVSSACLQPMRQNVVTPFFAPSVSIALVQSDRIKYGYSIICFFSFLFLSLSLYQPLVFPDRT</sequence>
<protein>
    <recommendedName>
        <fullName evidence="4">Secreted protein</fullName>
    </recommendedName>
</protein>
<evidence type="ECO:0000256" key="1">
    <source>
        <dbReference type="SAM" id="Phobius"/>
    </source>
</evidence>